<gene>
    <name evidence="1" type="ORF">G5A72_16440</name>
</gene>
<feature type="non-terminal residue" evidence="1">
    <location>
        <position position="1"/>
    </location>
</feature>
<name>A0ABX2I607_ANAHA</name>
<reference evidence="1 2" key="1">
    <citation type="journal article" date="2020" name="Cell Host Microbe">
        <title>Functional and Genomic Variation between Human-Derived Isolates of Lachnospiraceae Reveals Inter- and Intra-Species Diversity.</title>
        <authorList>
            <person name="Sorbara M.T."/>
            <person name="Littmann E.R."/>
            <person name="Fontana E."/>
            <person name="Moody T.U."/>
            <person name="Kohout C.E."/>
            <person name="Gjonbalaj M."/>
            <person name="Eaton V."/>
            <person name="Seok R."/>
            <person name="Leiner I.M."/>
            <person name="Pamer E.G."/>
        </authorList>
    </citation>
    <scope>NUCLEOTIDE SEQUENCE [LARGE SCALE GENOMIC DNA]</scope>
    <source>
        <strain evidence="1 2">MSK.14.57</strain>
    </source>
</reference>
<dbReference type="Proteomes" id="UP001644750">
    <property type="component" value="Unassembled WGS sequence"/>
</dbReference>
<evidence type="ECO:0000313" key="1">
    <source>
        <dbReference type="EMBL" id="NSJ81130.1"/>
    </source>
</evidence>
<comment type="caution">
    <text evidence="1">The sequence shown here is derived from an EMBL/GenBank/DDBJ whole genome shotgun (WGS) entry which is preliminary data.</text>
</comment>
<evidence type="ECO:0000313" key="2">
    <source>
        <dbReference type="Proteomes" id="UP001644750"/>
    </source>
</evidence>
<keyword evidence="2" id="KW-1185">Reference proteome</keyword>
<dbReference type="EMBL" id="JAAITB010000076">
    <property type="protein sequence ID" value="NSJ81130.1"/>
    <property type="molecule type" value="Genomic_DNA"/>
</dbReference>
<accession>A0ABX2I607</accession>
<proteinExistence type="predicted"/>
<organism evidence="1 2">
    <name type="scientific">Anaerostipes hadrus</name>
    <dbReference type="NCBI Taxonomy" id="649756"/>
    <lineage>
        <taxon>Bacteria</taxon>
        <taxon>Bacillati</taxon>
        <taxon>Bacillota</taxon>
        <taxon>Clostridia</taxon>
        <taxon>Lachnospirales</taxon>
        <taxon>Lachnospiraceae</taxon>
        <taxon>Anaerostipes</taxon>
    </lineage>
</organism>
<sequence>YKLYKNFKWKKSKTKVYKKTYVAKYRYKHENGNKYLALYTKSGKFVGYINTKAAKVVK</sequence>
<protein>
    <submittedName>
        <fullName evidence="1">Uncharacterized protein</fullName>
    </submittedName>
</protein>